<evidence type="ECO:0000313" key="4">
    <source>
        <dbReference type="Proteomes" id="UP001500957"/>
    </source>
</evidence>
<comment type="caution">
    <text evidence="3">The sequence shown here is derived from an EMBL/GenBank/DDBJ whole genome shotgun (WGS) entry which is preliminary data.</text>
</comment>
<proteinExistence type="predicted"/>
<accession>A0ABN1GVD3</accession>
<evidence type="ECO:0000256" key="1">
    <source>
        <dbReference type="ARBA" id="ARBA00022801"/>
    </source>
</evidence>
<gene>
    <name evidence="3" type="ORF">GCM10009547_24260</name>
</gene>
<dbReference type="InterPro" id="IPR036366">
    <property type="entry name" value="PGBDSf"/>
</dbReference>
<dbReference type="EMBL" id="BAAAHE010000018">
    <property type="protein sequence ID" value="GAA0620781.1"/>
    <property type="molecule type" value="Genomic_DNA"/>
</dbReference>
<protein>
    <submittedName>
        <fullName evidence="3">N-acetylmuramoyl-L-alanine amidase</fullName>
    </submittedName>
</protein>
<dbReference type="CDD" id="cd02696">
    <property type="entry name" value="MurNAc-LAA"/>
    <property type="match status" value="1"/>
</dbReference>
<dbReference type="InterPro" id="IPR036365">
    <property type="entry name" value="PGBD-like_sf"/>
</dbReference>
<organism evidence="3 4">
    <name type="scientific">Sporichthya brevicatena</name>
    <dbReference type="NCBI Taxonomy" id="171442"/>
    <lineage>
        <taxon>Bacteria</taxon>
        <taxon>Bacillati</taxon>
        <taxon>Actinomycetota</taxon>
        <taxon>Actinomycetes</taxon>
        <taxon>Sporichthyales</taxon>
        <taxon>Sporichthyaceae</taxon>
        <taxon>Sporichthya</taxon>
    </lineage>
</organism>
<dbReference type="PANTHER" id="PTHR30404">
    <property type="entry name" value="N-ACETYLMURAMOYL-L-ALANINE AMIDASE"/>
    <property type="match status" value="1"/>
</dbReference>
<dbReference type="SMART" id="SM00646">
    <property type="entry name" value="Ami_3"/>
    <property type="match status" value="1"/>
</dbReference>
<evidence type="ECO:0000313" key="3">
    <source>
        <dbReference type="EMBL" id="GAA0620781.1"/>
    </source>
</evidence>
<keyword evidence="1" id="KW-0378">Hydrolase</keyword>
<dbReference type="Gene3D" id="3.40.630.40">
    <property type="entry name" value="Zn-dependent exopeptidases"/>
    <property type="match status" value="1"/>
</dbReference>
<dbReference type="RefSeq" id="WP_344605018.1">
    <property type="nucleotide sequence ID" value="NZ_BAAAHE010000018.1"/>
</dbReference>
<feature type="domain" description="MurNAc-LAA" evidence="2">
    <location>
        <begin position="252"/>
        <end position="368"/>
    </location>
</feature>
<dbReference type="InterPro" id="IPR002508">
    <property type="entry name" value="MurNAc-LAA_cat"/>
</dbReference>
<dbReference type="SUPFAM" id="SSF47090">
    <property type="entry name" value="PGBD-like"/>
    <property type="match status" value="2"/>
</dbReference>
<reference evidence="3 4" key="1">
    <citation type="journal article" date="2019" name="Int. J. Syst. Evol. Microbiol.">
        <title>The Global Catalogue of Microorganisms (GCM) 10K type strain sequencing project: providing services to taxonomists for standard genome sequencing and annotation.</title>
        <authorList>
            <consortium name="The Broad Institute Genomics Platform"/>
            <consortium name="The Broad Institute Genome Sequencing Center for Infectious Disease"/>
            <person name="Wu L."/>
            <person name="Ma J."/>
        </authorList>
    </citation>
    <scope>NUCLEOTIDE SEQUENCE [LARGE SCALE GENOMIC DNA]</scope>
    <source>
        <strain evidence="3 4">JCM 10671</strain>
    </source>
</reference>
<keyword evidence="4" id="KW-1185">Reference proteome</keyword>
<evidence type="ECO:0000259" key="2">
    <source>
        <dbReference type="SMART" id="SM00646"/>
    </source>
</evidence>
<name>A0ABN1GVD3_9ACTN</name>
<dbReference type="Proteomes" id="UP001500957">
    <property type="component" value="Unassembled WGS sequence"/>
</dbReference>
<dbReference type="InterPro" id="IPR002477">
    <property type="entry name" value="Peptidoglycan-bd-like"/>
</dbReference>
<dbReference type="Pfam" id="PF01520">
    <property type="entry name" value="Amidase_3"/>
    <property type="match status" value="1"/>
</dbReference>
<dbReference type="Gene3D" id="1.10.101.10">
    <property type="entry name" value="PGBD-like superfamily/PGBD"/>
    <property type="match status" value="2"/>
</dbReference>
<sequence>MDNSRRHPVLRLGDTGPAVAEIRRKLVMLGLLPDPGEAVLDPDEAVFDAACDRAVRHFQQQRGLNVDGLVGRETAEALEEARYRLGDRVLSHQVSRLLRGDDVAALQRRLLDMGFNCGRVDGIFGADTAQALRELQRSLGVTPDGTCGPETFRALDRLARTVTGGHHQNLREAEALARSGPRLGGKVIVIDPGHGGLDHGNVANGLTEASIVEDLAARVEGRLTATGVQAYLTRAISARHSRRTNVDDESRAMFANEARADLFISLHVDSHASPLPNGVATYYFGTDRWGQSSATGERFAELVLREIVARTDLLNCGTHGKTWDLLRRTRMPAVRLDLGYLTNPGDAARLADPSFRDVVAEAILVAVQRLYLPPEDDAPTGALRVDSLWAESGSRS</sequence>
<dbReference type="InterPro" id="IPR050695">
    <property type="entry name" value="N-acetylmuramoyl_amidase_3"/>
</dbReference>
<dbReference type="Pfam" id="PF01471">
    <property type="entry name" value="PG_binding_1"/>
    <property type="match status" value="2"/>
</dbReference>
<dbReference type="PANTHER" id="PTHR30404:SF0">
    <property type="entry name" value="N-ACETYLMURAMOYL-L-ALANINE AMIDASE AMIC"/>
    <property type="match status" value="1"/>
</dbReference>
<dbReference type="SUPFAM" id="SSF53187">
    <property type="entry name" value="Zn-dependent exopeptidases"/>
    <property type="match status" value="1"/>
</dbReference>